<dbReference type="Gene3D" id="3.90.79.10">
    <property type="entry name" value="Nucleoside Triphosphate Pyrophosphohydrolase"/>
    <property type="match status" value="1"/>
</dbReference>
<dbReference type="PROSITE" id="PS51462">
    <property type="entry name" value="NUDIX"/>
    <property type="match status" value="1"/>
</dbReference>
<dbReference type="Pfam" id="PF00293">
    <property type="entry name" value="NUDIX"/>
    <property type="match status" value="1"/>
</dbReference>
<dbReference type="PANTHER" id="PTHR43736">
    <property type="entry name" value="ADP-RIBOSE PYROPHOSPHATASE"/>
    <property type="match status" value="1"/>
</dbReference>
<dbReference type="SUPFAM" id="SSF55811">
    <property type="entry name" value="Nudix"/>
    <property type="match status" value="1"/>
</dbReference>
<dbReference type="RefSeq" id="WP_052037281.1">
    <property type="nucleotide sequence ID" value="NZ_JAEMUK010000008.1"/>
</dbReference>
<keyword evidence="3" id="KW-1185">Reference proteome</keyword>
<dbReference type="EMBL" id="JAEMUK010000008">
    <property type="protein sequence ID" value="MBJ7542683.1"/>
    <property type="molecule type" value="Genomic_DNA"/>
</dbReference>
<evidence type="ECO:0000313" key="2">
    <source>
        <dbReference type="EMBL" id="MBJ7542683.1"/>
    </source>
</evidence>
<organism evidence="2 3">
    <name type="scientific">Rhodomicrobium udaipurense</name>
    <dbReference type="NCBI Taxonomy" id="1202716"/>
    <lineage>
        <taxon>Bacteria</taxon>
        <taxon>Pseudomonadati</taxon>
        <taxon>Pseudomonadota</taxon>
        <taxon>Alphaproteobacteria</taxon>
        <taxon>Hyphomicrobiales</taxon>
        <taxon>Hyphomicrobiaceae</taxon>
        <taxon>Rhodomicrobium</taxon>
    </lineage>
</organism>
<dbReference type="AlphaFoldDB" id="A0A8I1KL23"/>
<dbReference type="InterPro" id="IPR015797">
    <property type="entry name" value="NUDIX_hydrolase-like_dom_sf"/>
</dbReference>
<proteinExistence type="predicted"/>
<feature type="domain" description="Nudix hydrolase" evidence="1">
    <location>
        <begin position="42"/>
        <end position="181"/>
    </location>
</feature>
<dbReference type="Proteomes" id="UP000623250">
    <property type="component" value="Unassembled WGS sequence"/>
</dbReference>
<dbReference type="CDD" id="cd03674">
    <property type="entry name" value="NUDIX_Hydrolase"/>
    <property type="match status" value="1"/>
</dbReference>
<reference evidence="2 3" key="1">
    <citation type="submission" date="2020-12" db="EMBL/GenBank/DDBJ databases">
        <title>Revised draft genomes of Rhodomicrobium vannielii ATCC 17100 and Rhodomicrobium udaipurense JA643.</title>
        <authorList>
            <person name="Conners E.M."/>
            <person name="Davenport E.J."/>
            <person name="Bose A."/>
        </authorList>
    </citation>
    <scope>NUCLEOTIDE SEQUENCE [LARGE SCALE GENOMIC DNA]</scope>
    <source>
        <strain evidence="2 3">JA643</strain>
    </source>
</reference>
<protein>
    <submittedName>
        <fullName evidence="2">NUDIX domain-containing protein</fullName>
    </submittedName>
</protein>
<comment type="caution">
    <text evidence="2">The sequence shown here is derived from an EMBL/GenBank/DDBJ whole genome shotgun (WGS) entry which is preliminary data.</text>
</comment>
<accession>A0A8I1KL23</accession>
<gene>
    <name evidence="2" type="ORF">JDN41_03835</name>
</gene>
<dbReference type="PANTHER" id="PTHR43736:SF1">
    <property type="entry name" value="DIHYDRONEOPTERIN TRIPHOSPHATE DIPHOSPHATASE"/>
    <property type="match status" value="1"/>
</dbReference>
<sequence length="185" mass="20671">MLHADATAALAEYNRIFPGEAVDSVRDFLARNSHDILRSNPAGHVTASGLVFDGSALLLIFHKKSARFLQPGGHVESGDASIYDAARREVLEETGLGVAPSPLFPGRVPFNIDAHIIRARPDRDQREHWHYDFQYLFEPLGRDVRIDESEVDAFRWAPLDYPFATSGLINAVPKLQELLSKRTHS</sequence>
<dbReference type="GO" id="GO:0003824">
    <property type="term" value="F:catalytic activity"/>
    <property type="evidence" value="ECO:0007669"/>
    <property type="project" value="UniProtKB-ARBA"/>
</dbReference>
<dbReference type="InterPro" id="IPR000086">
    <property type="entry name" value="NUDIX_hydrolase_dom"/>
</dbReference>
<evidence type="ECO:0000313" key="3">
    <source>
        <dbReference type="Proteomes" id="UP000623250"/>
    </source>
</evidence>
<evidence type="ECO:0000259" key="1">
    <source>
        <dbReference type="PROSITE" id="PS51462"/>
    </source>
</evidence>
<name>A0A8I1KL23_9HYPH</name>